<evidence type="ECO:0000256" key="18">
    <source>
        <dbReference type="RuleBase" id="RU363085"/>
    </source>
</evidence>
<protein>
    <recommendedName>
        <fullName evidence="14">Voltage-dependent calcium channel gamma-3 subunit</fullName>
    </recommendedName>
    <alternativeName>
        <fullName evidence="15">Neuronal voltage-gated calcium channel gamma-3 subunit</fullName>
    </alternativeName>
    <alternativeName>
        <fullName evidence="16">Transmembrane AMPAR regulatory protein gamma-3</fullName>
    </alternativeName>
</protein>
<proteinExistence type="inferred from homology"/>
<comment type="caution">
    <text evidence="20">The sequence shown here is derived from an EMBL/GenBank/DDBJ whole genome shotgun (WGS) entry which is preliminary data.</text>
</comment>
<organism evidence="20 21">
    <name type="scientific">Muraenolepis orangiensis</name>
    <name type="common">Patagonian moray cod</name>
    <dbReference type="NCBI Taxonomy" id="630683"/>
    <lineage>
        <taxon>Eukaryota</taxon>
        <taxon>Metazoa</taxon>
        <taxon>Chordata</taxon>
        <taxon>Craniata</taxon>
        <taxon>Vertebrata</taxon>
        <taxon>Euteleostomi</taxon>
        <taxon>Actinopterygii</taxon>
        <taxon>Neopterygii</taxon>
        <taxon>Teleostei</taxon>
        <taxon>Neoteleostei</taxon>
        <taxon>Acanthomorphata</taxon>
        <taxon>Zeiogadaria</taxon>
        <taxon>Gadariae</taxon>
        <taxon>Gadiformes</taxon>
        <taxon>Muraenolepidoidei</taxon>
        <taxon>Muraenolepididae</taxon>
        <taxon>Muraenolepis</taxon>
    </lineage>
</organism>
<feature type="compositionally biased region" description="Basic and acidic residues" evidence="19">
    <location>
        <begin position="57"/>
        <end position="72"/>
    </location>
</feature>
<evidence type="ECO:0000256" key="13">
    <source>
        <dbReference type="ARBA" id="ARBA00023303"/>
    </source>
</evidence>
<dbReference type="PANTHER" id="PTHR12107">
    <property type="entry name" value="VOLTAGE-DEPENDENT CALCIUM CHANNEL GAMMA SUBUNIT"/>
    <property type="match status" value="1"/>
</dbReference>
<evidence type="ECO:0000256" key="1">
    <source>
        <dbReference type="ARBA" id="ARBA00004141"/>
    </source>
</evidence>
<dbReference type="AlphaFoldDB" id="A0A9Q0IKI3"/>
<feature type="compositionally biased region" description="Basic and acidic residues" evidence="19">
    <location>
        <begin position="352"/>
        <end position="364"/>
    </location>
</feature>
<dbReference type="GO" id="GO:0098839">
    <property type="term" value="C:postsynaptic density membrane"/>
    <property type="evidence" value="ECO:0007669"/>
    <property type="project" value="TreeGrafter"/>
</dbReference>
<feature type="transmembrane region" description="Helical" evidence="18">
    <location>
        <begin position="188"/>
        <end position="212"/>
    </location>
</feature>
<dbReference type="OrthoDB" id="9990458at2759"/>
<dbReference type="GO" id="GO:0051968">
    <property type="term" value="P:positive regulation of synaptic transmission, glutamatergic"/>
    <property type="evidence" value="ECO:0007669"/>
    <property type="project" value="TreeGrafter"/>
</dbReference>
<dbReference type="GO" id="GO:0032281">
    <property type="term" value="C:AMPA glutamate receptor complex"/>
    <property type="evidence" value="ECO:0007669"/>
    <property type="project" value="TreeGrafter"/>
</dbReference>
<dbReference type="Pfam" id="PF00822">
    <property type="entry name" value="PMP22_Claudin"/>
    <property type="match status" value="1"/>
</dbReference>
<dbReference type="FunFam" id="1.20.140.150:FF:000073">
    <property type="entry name" value="Calcium channel, voltage-dependent, gamma subunit 3a"/>
    <property type="match status" value="1"/>
</dbReference>
<evidence type="ECO:0000256" key="16">
    <source>
        <dbReference type="ARBA" id="ARBA00042597"/>
    </source>
</evidence>
<feature type="compositionally biased region" description="Basic and acidic residues" evidence="19">
    <location>
        <begin position="102"/>
        <end position="150"/>
    </location>
</feature>
<comment type="caution">
    <text evidence="18">Lacks conserved residue(s) required for the propagation of feature annotation.</text>
</comment>
<gene>
    <name evidence="20" type="ORF">NHX12_032319</name>
</gene>
<keyword evidence="4" id="KW-0597">Phosphoprotein</keyword>
<evidence type="ECO:0000256" key="8">
    <source>
        <dbReference type="ARBA" id="ARBA00022837"/>
    </source>
</evidence>
<feature type="region of interest" description="Disordered" evidence="19">
    <location>
        <begin position="1"/>
        <end position="150"/>
    </location>
</feature>
<comment type="subunit">
    <text evidence="17">The L-type calcium channel is composed of five subunits: alpha-1, alpha-2/delta, beta and gamma. Acts as an auxiliary subunit for AMPA-selective glutamate receptors (AMPARs). Found in a complex with GRIA1, GRIA2, GRIA3, GRIA4, CNIH2, CNIH3, CACNG2, CACNG4, CACNG5, CACNG7 and CACNG8. Interacts with AP4M1 and GRIA1; associates GRIA1 with the adaptor protein complex 4 (AP-4) to target GRIA1 to the somatodendritic compartment of neurons.</text>
</comment>
<evidence type="ECO:0000256" key="12">
    <source>
        <dbReference type="ARBA" id="ARBA00023136"/>
    </source>
</evidence>
<evidence type="ECO:0000256" key="14">
    <source>
        <dbReference type="ARBA" id="ARBA00039975"/>
    </source>
</evidence>
<evidence type="ECO:0000313" key="20">
    <source>
        <dbReference type="EMBL" id="KAJ3601348.1"/>
    </source>
</evidence>
<feature type="region of interest" description="Disordered" evidence="19">
    <location>
        <begin position="344"/>
        <end position="364"/>
    </location>
</feature>
<evidence type="ECO:0000256" key="4">
    <source>
        <dbReference type="ARBA" id="ARBA00022553"/>
    </source>
</evidence>
<keyword evidence="12 18" id="KW-0472">Membrane</keyword>
<keyword evidence="6 18" id="KW-0107">Calcium channel</keyword>
<dbReference type="GO" id="GO:0016247">
    <property type="term" value="F:channel regulator activity"/>
    <property type="evidence" value="ECO:0007669"/>
    <property type="project" value="TreeGrafter"/>
</dbReference>
<evidence type="ECO:0000256" key="5">
    <source>
        <dbReference type="ARBA" id="ARBA00022568"/>
    </source>
</evidence>
<dbReference type="InterPro" id="IPR004031">
    <property type="entry name" value="PMP22/EMP/MP20/Claudin"/>
</dbReference>
<dbReference type="GO" id="GO:0099590">
    <property type="term" value="P:neurotransmitter receptor internalization"/>
    <property type="evidence" value="ECO:0007669"/>
    <property type="project" value="TreeGrafter"/>
</dbReference>
<keyword evidence="11 18" id="KW-0406">Ion transport</keyword>
<evidence type="ECO:0000256" key="2">
    <source>
        <dbReference type="ARBA" id="ARBA00007111"/>
    </source>
</evidence>
<name>A0A9Q0IKI3_9TELE</name>
<dbReference type="EMBL" id="JANIIK010000047">
    <property type="protein sequence ID" value="KAJ3601348.1"/>
    <property type="molecule type" value="Genomic_DNA"/>
</dbReference>
<dbReference type="Proteomes" id="UP001148018">
    <property type="component" value="Unassembled WGS sequence"/>
</dbReference>
<feature type="transmembrane region" description="Helical" evidence="18">
    <location>
        <begin position="232"/>
        <end position="254"/>
    </location>
</feature>
<evidence type="ECO:0000256" key="19">
    <source>
        <dbReference type="SAM" id="MobiDB-lite"/>
    </source>
</evidence>
<keyword evidence="21" id="KW-1185">Reference proteome</keyword>
<dbReference type="GO" id="GO:0098970">
    <property type="term" value="P:postsynaptic neurotransmitter receptor diffusion trapping"/>
    <property type="evidence" value="ECO:0007669"/>
    <property type="project" value="TreeGrafter"/>
</dbReference>
<evidence type="ECO:0000256" key="3">
    <source>
        <dbReference type="ARBA" id="ARBA00022448"/>
    </source>
</evidence>
<accession>A0A9Q0IKI3</accession>
<comment type="similarity">
    <text evidence="2 18">Belongs to the PMP-22/EMP/MP20 family. CACNG subfamily.</text>
</comment>
<feature type="compositionally biased region" description="Basic and acidic residues" evidence="19">
    <location>
        <begin position="38"/>
        <end position="50"/>
    </location>
</feature>
<dbReference type="PANTHER" id="PTHR12107:SF5">
    <property type="entry name" value="VOLTAGE-DEPENDENT CALCIUM CHANNEL GAMMA-3 SUBUNIT"/>
    <property type="match status" value="1"/>
</dbReference>
<dbReference type="InterPro" id="IPR051072">
    <property type="entry name" value="CACNG_subunit"/>
</dbReference>
<dbReference type="Gene3D" id="1.20.140.150">
    <property type="match status" value="1"/>
</dbReference>
<evidence type="ECO:0000313" key="21">
    <source>
        <dbReference type="Proteomes" id="UP001148018"/>
    </source>
</evidence>
<feature type="transmembrane region" description="Helical" evidence="18">
    <location>
        <begin position="159"/>
        <end position="181"/>
    </location>
</feature>
<dbReference type="GO" id="GO:0098943">
    <property type="term" value="P:neurotransmitter receptor transport, postsynaptic endosome to lysosome"/>
    <property type="evidence" value="ECO:0007669"/>
    <property type="project" value="TreeGrafter"/>
</dbReference>
<feature type="compositionally biased region" description="Basic and acidic residues" evidence="19">
    <location>
        <begin position="1"/>
        <end position="28"/>
    </location>
</feature>
<dbReference type="InterPro" id="IPR008368">
    <property type="entry name" value="VDCC_gsu"/>
</dbReference>
<keyword evidence="10 18" id="KW-1133">Transmembrane helix</keyword>
<keyword evidence="7 18" id="KW-0812">Transmembrane</keyword>
<keyword evidence="5 18" id="KW-0109">Calcium transport</keyword>
<dbReference type="GO" id="GO:0005245">
    <property type="term" value="F:voltage-gated calcium channel activity"/>
    <property type="evidence" value="ECO:0007669"/>
    <property type="project" value="TreeGrafter"/>
</dbReference>
<comment type="subcellular location">
    <subcellularLocation>
        <location evidence="1 18">Membrane</location>
        <topology evidence="1 18">Multi-pass membrane protein</topology>
    </subcellularLocation>
</comment>
<evidence type="ECO:0000256" key="10">
    <source>
        <dbReference type="ARBA" id="ARBA00022989"/>
    </source>
</evidence>
<keyword evidence="3 18" id="KW-0813">Transport</keyword>
<dbReference type="PRINTS" id="PR01792">
    <property type="entry name" value="VDCCGAMMA"/>
</dbReference>
<keyword evidence="9 18" id="KW-0851">Voltage-gated channel</keyword>
<evidence type="ECO:0000256" key="9">
    <source>
        <dbReference type="ARBA" id="ARBA00022882"/>
    </source>
</evidence>
<dbReference type="GO" id="GO:0019226">
    <property type="term" value="P:transmission of nerve impulse"/>
    <property type="evidence" value="ECO:0007669"/>
    <property type="project" value="TreeGrafter"/>
</dbReference>
<evidence type="ECO:0000256" key="6">
    <source>
        <dbReference type="ARBA" id="ARBA00022673"/>
    </source>
</evidence>
<evidence type="ECO:0000256" key="7">
    <source>
        <dbReference type="ARBA" id="ARBA00022692"/>
    </source>
</evidence>
<evidence type="ECO:0000256" key="17">
    <source>
        <dbReference type="ARBA" id="ARBA00046938"/>
    </source>
</evidence>
<evidence type="ECO:0000256" key="11">
    <source>
        <dbReference type="ARBA" id="ARBA00023065"/>
    </source>
</evidence>
<evidence type="ECO:0000256" key="15">
    <source>
        <dbReference type="ARBA" id="ARBA00042269"/>
    </source>
</evidence>
<feature type="region of interest" description="Disordered" evidence="19">
    <location>
        <begin position="288"/>
        <end position="332"/>
    </location>
</feature>
<reference evidence="20" key="1">
    <citation type="submission" date="2022-07" db="EMBL/GenBank/DDBJ databases">
        <title>Chromosome-level genome of Muraenolepis orangiensis.</title>
        <authorList>
            <person name="Kim J."/>
        </authorList>
    </citation>
    <scope>NUCLEOTIDE SEQUENCE</scope>
    <source>
        <strain evidence="20">KU_S4_2022</strain>
        <tissue evidence="20">Muscle</tissue>
    </source>
</reference>
<keyword evidence="13 18" id="KW-0407">Ion channel</keyword>
<keyword evidence="8 18" id="KW-0106">Calcium</keyword>
<sequence>MKEGEGGGRGRRREEAGRRKGTRREEAGRRKREKKRGGREEERNKERGGREEEEGEEERRQGGGKEQGERRQGGGRGRRREEAGRRKREKKRGGREEEEGEEERRQGGGKEQGERRQGGGKEQEERRQGGGKEQGERRQGGGKEQGERTEVRAVRASSIFPIMSVGLLFLGGLCVAASEFYRSRHNVILSAGIFFVSAGLSNIIGIIVYISANSGDPGQSDSKKSYSYGWSFYFGALSFIMAEMVGVLAVHMFIEKHRKQRAKSRTELIKKSAFGRIPSYRYRFRRRSSVRSSEAPSRDASPLGKGGYTGPGASEMPMYTLNPREAGGAKTALGGLLNSERDFLQSGTLTKDYNKDPNRRTTPV</sequence>